<dbReference type="Proteomes" id="UP000594015">
    <property type="component" value="Chromosome"/>
</dbReference>
<dbReference type="GO" id="GO:0016787">
    <property type="term" value="F:hydrolase activity"/>
    <property type="evidence" value="ECO:0007669"/>
    <property type="project" value="UniProtKB-KW"/>
</dbReference>
<keyword evidence="2" id="KW-0378">Hydrolase</keyword>
<dbReference type="SUPFAM" id="SSF53474">
    <property type="entry name" value="alpha/beta-Hydrolases"/>
    <property type="match status" value="1"/>
</dbReference>
<dbReference type="InterPro" id="IPR001031">
    <property type="entry name" value="Thioesterase"/>
</dbReference>
<dbReference type="RefSeq" id="WP_092217339.1">
    <property type="nucleotide sequence ID" value="NZ_CP030050.1"/>
</dbReference>
<evidence type="ECO:0000313" key="3">
    <source>
        <dbReference type="Proteomes" id="UP000594015"/>
    </source>
</evidence>
<proteinExistence type="predicted"/>
<dbReference type="Gene3D" id="3.40.50.1820">
    <property type="entry name" value="alpha/beta hydrolase"/>
    <property type="match status" value="1"/>
</dbReference>
<accession>A0AAE7NUU4</accession>
<dbReference type="KEGG" id="barh:WN72_29095"/>
<protein>
    <submittedName>
        <fullName evidence="2">Alpha/beta fold hydrolase</fullName>
    </submittedName>
</protein>
<feature type="domain" description="Thioesterase" evidence="1">
    <location>
        <begin position="225"/>
        <end position="342"/>
    </location>
</feature>
<organism evidence="2 3">
    <name type="scientific">Bradyrhizobium arachidis</name>
    <dbReference type="NCBI Taxonomy" id="858423"/>
    <lineage>
        <taxon>Bacteria</taxon>
        <taxon>Pseudomonadati</taxon>
        <taxon>Pseudomonadota</taxon>
        <taxon>Alphaproteobacteria</taxon>
        <taxon>Hyphomicrobiales</taxon>
        <taxon>Nitrobacteraceae</taxon>
        <taxon>Bradyrhizobium</taxon>
    </lineage>
</organism>
<evidence type="ECO:0000313" key="2">
    <source>
        <dbReference type="EMBL" id="QOZ69918.1"/>
    </source>
</evidence>
<dbReference type="AlphaFoldDB" id="A0AAE7NUU4"/>
<reference evidence="2 3" key="1">
    <citation type="submission" date="2018-06" db="EMBL/GenBank/DDBJ databases">
        <title>Comparative genomics of Bradyrhizobium nodulating Arachidis hypogaea.</title>
        <authorList>
            <person name="Li Y."/>
        </authorList>
    </citation>
    <scope>NUCLEOTIDE SEQUENCE [LARGE SCALE GENOMIC DNA]</scope>
    <source>
        <strain evidence="2 3">CCBAU 051107</strain>
    </source>
</reference>
<evidence type="ECO:0000259" key="1">
    <source>
        <dbReference type="Pfam" id="PF00975"/>
    </source>
</evidence>
<gene>
    <name evidence="2" type="ORF">WN72_29095</name>
</gene>
<dbReference type="InterPro" id="IPR029058">
    <property type="entry name" value="AB_hydrolase_fold"/>
</dbReference>
<dbReference type="EMBL" id="CP030050">
    <property type="protein sequence ID" value="QOZ69918.1"/>
    <property type="molecule type" value="Genomic_DNA"/>
</dbReference>
<sequence length="450" mass="50156">MMISLKASHPDMMHTTYGWISDTKMIAAVSRIAPSGAPGTAGFIRLSMRAAITVRWQHLRGSPGASRRTGWGRANRRDGWTVCRQKDAMMSDAMTPNARVGSAPIRQSLSVKETVLAIWERTTGPKGQQANADLRHIGIGVRRVVRLLDEIEWSLGKRIPIGTALRLGTPEAIAEAIATDRWPEPSPLLLLKGGDDRPPLYLIAGVRGTLFEVVALARASSSFPGKIWGFQPPGFEGDTPRFESIEATAAWYVRHLAGDPAEPVNLVGYSMGGEIAIEMARALRSDNRKLGLVGLIDTNVVERHWSLKTRLRYVARRSQLRVLGLFEAPSEQRWQTLLNIVRPLIRRLIGQFTYGAEFTRYYESSLDDRIKVVKDLALVAYERYVPPVVDFPVVLFKSWESAKRDLVDPVETWRPKVPELEVVEVDGNHANMIFPPFVHGLAAEISIRLS</sequence>
<dbReference type="Pfam" id="PF00975">
    <property type="entry name" value="Thioesterase"/>
    <property type="match status" value="1"/>
</dbReference>
<name>A0AAE7NUU4_9BRAD</name>